<reference evidence="1" key="1">
    <citation type="journal article" date="2021" name="J Fungi (Basel)">
        <title>Virulence traits and population genomics of the black yeast Aureobasidium melanogenum.</title>
        <authorList>
            <person name="Cernosa A."/>
            <person name="Sun X."/>
            <person name="Gostincar C."/>
            <person name="Fang C."/>
            <person name="Gunde-Cimerman N."/>
            <person name="Song Z."/>
        </authorList>
    </citation>
    <scope>NUCLEOTIDE SEQUENCE</scope>
    <source>
        <strain evidence="1">EXF-9298</strain>
    </source>
</reference>
<dbReference type="AlphaFoldDB" id="A0A9P8FXM7"/>
<sequence length="515" mass="58163">MLRRSHRATSQPRDYVLAVWPDCPGYKVPEERSGEKPMSLAELLEDAITQMEKNFGLSISVSIPAGILGFNDCTGLWRPKRYLDEVSVTMASDVYGMVKRLLFPYKLSSDGCATLLLTTELPQRLLNMAHFRSIDPSVEPELQRLLNGAHFDDETLAELTRSKTLEDYDNDGASHNFALTAIYSDVWGATRPRERLNFLEEIPISEQFQFLVQDIALREETKNPEAKLSYTVSEYSKMFSNVLDDEVKGFLEVVMDNWNSAALSEVASAVLAPRPSFPLDNIPYLYEVMGFFKEAIDLSLHHADGRSSWTSVAKSKMRLRLQQWRELRKTLPETVDPSQLKPRWLGGDDINYHDIAWHVACIALAVPFHTAKAAGLQVMVDHGDKHGSLARVGLARRDFEIGLHNPNTHTIGAFCSEDDISDDYHLGEGLQLPLTGMYEAIEVDDAGIMIPRNNEGKELEQSKKEGKMRERKRRFKIIGAWIPPKLYPRRSMTAIIQPNTDNDLGLDAETYSCAL</sequence>
<name>A0A9P8FXM7_AURME</name>
<evidence type="ECO:0000313" key="1">
    <source>
        <dbReference type="EMBL" id="KAG9986645.1"/>
    </source>
</evidence>
<accession>A0A9P8FXM7</accession>
<organism evidence="1 2">
    <name type="scientific">Aureobasidium melanogenum</name>
    <name type="common">Aureobasidium pullulans var. melanogenum</name>
    <dbReference type="NCBI Taxonomy" id="46634"/>
    <lineage>
        <taxon>Eukaryota</taxon>
        <taxon>Fungi</taxon>
        <taxon>Dikarya</taxon>
        <taxon>Ascomycota</taxon>
        <taxon>Pezizomycotina</taxon>
        <taxon>Dothideomycetes</taxon>
        <taxon>Dothideomycetidae</taxon>
        <taxon>Dothideales</taxon>
        <taxon>Saccotheciaceae</taxon>
        <taxon>Aureobasidium</taxon>
    </lineage>
</organism>
<keyword evidence="2" id="KW-1185">Reference proteome</keyword>
<comment type="caution">
    <text evidence="1">The sequence shown here is derived from an EMBL/GenBank/DDBJ whole genome shotgun (WGS) entry which is preliminary data.</text>
</comment>
<dbReference type="Proteomes" id="UP000729357">
    <property type="component" value="Unassembled WGS sequence"/>
</dbReference>
<feature type="non-terminal residue" evidence="1">
    <location>
        <position position="515"/>
    </location>
</feature>
<reference evidence="1" key="2">
    <citation type="submission" date="2021-08" db="EMBL/GenBank/DDBJ databases">
        <authorList>
            <person name="Gostincar C."/>
            <person name="Sun X."/>
            <person name="Song Z."/>
            <person name="Gunde-Cimerman N."/>
        </authorList>
    </citation>
    <scope>NUCLEOTIDE SEQUENCE</scope>
    <source>
        <strain evidence="1">EXF-9298</strain>
    </source>
</reference>
<protein>
    <submittedName>
        <fullName evidence="1">Uncharacterized protein</fullName>
    </submittedName>
</protein>
<dbReference type="EMBL" id="JAHFXS010000290">
    <property type="protein sequence ID" value="KAG9986645.1"/>
    <property type="molecule type" value="Genomic_DNA"/>
</dbReference>
<proteinExistence type="predicted"/>
<gene>
    <name evidence="1" type="ORF">KCU98_g3891</name>
</gene>
<evidence type="ECO:0000313" key="2">
    <source>
        <dbReference type="Proteomes" id="UP000729357"/>
    </source>
</evidence>